<organism evidence="1">
    <name type="scientific">Anguilla anguilla</name>
    <name type="common">European freshwater eel</name>
    <name type="synonym">Muraena anguilla</name>
    <dbReference type="NCBI Taxonomy" id="7936"/>
    <lineage>
        <taxon>Eukaryota</taxon>
        <taxon>Metazoa</taxon>
        <taxon>Chordata</taxon>
        <taxon>Craniata</taxon>
        <taxon>Vertebrata</taxon>
        <taxon>Euteleostomi</taxon>
        <taxon>Actinopterygii</taxon>
        <taxon>Neopterygii</taxon>
        <taxon>Teleostei</taxon>
        <taxon>Anguilliformes</taxon>
        <taxon>Anguillidae</taxon>
        <taxon>Anguilla</taxon>
    </lineage>
</organism>
<name>A0A0E9PUL4_ANGAN</name>
<reference evidence="1" key="2">
    <citation type="journal article" date="2015" name="Fish Shellfish Immunol.">
        <title>Early steps in the European eel (Anguilla anguilla)-Vibrio vulnificus interaction in the gills: Role of the RtxA13 toxin.</title>
        <authorList>
            <person name="Callol A."/>
            <person name="Pajuelo D."/>
            <person name="Ebbesson L."/>
            <person name="Teles M."/>
            <person name="MacKenzie S."/>
            <person name="Amaro C."/>
        </authorList>
    </citation>
    <scope>NUCLEOTIDE SEQUENCE</scope>
</reference>
<protein>
    <submittedName>
        <fullName evidence="1">Uncharacterized protein</fullName>
    </submittedName>
</protein>
<evidence type="ECO:0000313" key="1">
    <source>
        <dbReference type="EMBL" id="JAH07755.1"/>
    </source>
</evidence>
<proteinExistence type="predicted"/>
<dbReference type="AlphaFoldDB" id="A0A0E9PUL4"/>
<sequence>MCSTEHRRHAVHFPMRRAVTLRCREVVNTSTN</sequence>
<dbReference type="EMBL" id="GBXM01100822">
    <property type="protein sequence ID" value="JAH07755.1"/>
    <property type="molecule type" value="Transcribed_RNA"/>
</dbReference>
<accession>A0A0E9PUL4</accession>
<reference evidence="1" key="1">
    <citation type="submission" date="2014-11" db="EMBL/GenBank/DDBJ databases">
        <authorList>
            <person name="Amaro Gonzalez C."/>
        </authorList>
    </citation>
    <scope>NUCLEOTIDE SEQUENCE</scope>
</reference>